<feature type="compositionally biased region" description="Basic and acidic residues" evidence="1">
    <location>
        <begin position="29"/>
        <end position="39"/>
    </location>
</feature>
<proteinExistence type="predicted"/>
<evidence type="ECO:0000256" key="1">
    <source>
        <dbReference type="SAM" id="MobiDB-lite"/>
    </source>
</evidence>
<protein>
    <submittedName>
        <fullName evidence="2">Uncharacterized protein</fullName>
    </submittedName>
</protein>
<reference evidence="2 3" key="1">
    <citation type="journal article" date="2012" name="J. Bacteriol.">
        <title>Draft Genome Sequence of Sinorhizobium meliloti CCNWSX0020, a Nitrogen-Fixing Symbiont with Copper Tolerance Capability Isolated from Lead-Zinc Mine Tailings.</title>
        <authorList>
            <person name="Li Z."/>
            <person name="Ma Z."/>
            <person name="Hao X."/>
            <person name="Wei G."/>
        </authorList>
    </citation>
    <scope>NUCLEOTIDE SEQUENCE [LARGE SCALE GENOMIC DNA]</scope>
    <source>
        <strain evidence="2 3">CCNWSX0020</strain>
    </source>
</reference>
<accession>H0FWK5</accession>
<evidence type="ECO:0000313" key="3">
    <source>
        <dbReference type="Proteomes" id="UP000004038"/>
    </source>
</evidence>
<name>H0FWK5_RHIML</name>
<gene>
    <name evidence="2" type="ORF">SM0020_07847</name>
</gene>
<evidence type="ECO:0000313" key="2">
    <source>
        <dbReference type="EMBL" id="EHK78632.1"/>
    </source>
</evidence>
<dbReference type="AlphaFoldDB" id="H0FWK5"/>
<dbReference type="EMBL" id="AGVV01000010">
    <property type="protein sequence ID" value="EHK78632.1"/>
    <property type="molecule type" value="Genomic_DNA"/>
</dbReference>
<dbReference type="Proteomes" id="UP000004038">
    <property type="component" value="Unassembled WGS sequence"/>
</dbReference>
<organism evidence="2 3">
    <name type="scientific">Sinorhizobium meliloti CCNWSX0020</name>
    <dbReference type="NCBI Taxonomy" id="1107881"/>
    <lineage>
        <taxon>Bacteria</taxon>
        <taxon>Pseudomonadati</taxon>
        <taxon>Pseudomonadota</taxon>
        <taxon>Alphaproteobacteria</taxon>
        <taxon>Hyphomicrobiales</taxon>
        <taxon>Rhizobiaceae</taxon>
        <taxon>Sinorhizobium/Ensifer group</taxon>
        <taxon>Sinorhizobium</taxon>
    </lineage>
</organism>
<feature type="region of interest" description="Disordered" evidence="1">
    <location>
        <begin position="29"/>
        <end position="52"/>
    </location>
</feature>
<sequence>MYRASSRVYWLIPCGELSGAVGTIRISRHDPREGEDFADHAALAHPRRRDAP</sequence>